<dbReference type="AlphaFoldDB" id="A0A255XWP3"/>
<dbReference type="EMBL" id="NOXS01000023">
    <property type="protein sequence ID" value="OYQ21353.1"/>
    <property type="molecule type" value="Genomic_DNA"/>
</dbReference>
<comment type="caution">
    <text evidence="1">The sequence shown here is derived from an EMBL/GenBank/DDBJ whole genome shotgun (WGS) entry which is preliminary data.</text>
</comment>
<name>A0A255XWP3_9PROT</name>
<gene>
    <name evidence="1" type="ORF">CHR90_02420</name>
</gene>
<protein>
    <submittedName>
        <fullName evidence="1">Uncharacterized protein</fullName>
    </submittedName>
</protein>
<organism evidence="1 2">
    <name type="scientific">Elstera cyanobacteriorum</name>
    <dbReference type="NCBI Taxonomy" id="2022747"/>
    <lineage>
        <taxon>Bacteria</taxon>
        <taxon>Pseudomonadati</taxon>
        <taxon>Pseudomonadota</taxon>
        <taxon>Alphaproteobacteria</taxon>
        <taxon>Rhodospirillales</taxon>
        <taxon>Rhodospirillaceae</taxon>
        <taxon>Elstera</taxon>
    </lineage>
</organism>
<evidence type="ECO:0000313" key="1">
    <source>
        <dbReference type="EMBL" id="OYQ21353.1"/>
    </source>
</evidence>
<keyword evidence="2" id="KW-1185">Reference proteome</keyword>
<proteinExistence type="predicted"/>
<dbReference type="Proteomes" id="UP000216361">
    <property type="component" value="Unassembled WGS sequence"/>
</dbReference>
<accession>A0A255XWP3</accession>
<evidence type="ECO:0000313" key="2">
    <source>
        <dbReference type="Proteomes" id="UP000216361"/>
    </source>
</evidence>
<reference evidence="1 2" key="1">
    <citation type="submission" date="2017-07" db="EMBL/GenBank/DDBJ databases">
        <title>Elstera cyanobacteriorum sp. nov., a novel bacterium isolated from cyanobacterial aggregates in a eutrophic lake.</title>
        <authorList>
            <person name="Cai H."/>
        </authorList>
    </citation>
    <scope>NUCLEOTIDE SEQUENCE [LARGE SCALE GENOMIC DNA]</scope>
    <source>
        <strain evidence="1 2">TH019</strain>
    </source>
</reference>
<sequence length="68" mass="7805">MIDNVCKNDFHISSYGNYKNYYIDRAAGTKEDICNFIKPNGVFDSLLTAMETGNYDKFPRNQQKISAD</sequence>